<evidence type="ECO:0000259" key="2">
    <source>
        <dbReference type="Pfam" id="PF00456"/>
    </source>
</evidence>
<dbReference type="GO" id="GO:0005829">
    <property type="term" value="C:cytosol"/>
    <property type="evidence" value="ECO:0007669"/>
    <property type="project" value="TreeGrafter"/>
</dbReference>
<name>T1CCC7_9ZZZZ</name>
<dbReference type="InterPro" id="IPR033247">
    <property type="entry name" value="Transketolase_fam"/>
</dbReference>
<evidence type="ECO:0000259" key="3">
    <source>
        <dbReference type="Pfam" id="PF02779"/>
    </source>
</evidence>
<dbReference type="InterPro" id="IPR029061">
    <property type="entry name" value="THDP-binding"/>
</dbReference>
<comment type="catalytic activity">
    <reaction evidence="1">
        <text>D-sedoheptulose 7-phosphate + D-glyceraldehyde 3-phosphate = aldehydo-D-ribose 5-phosphate + D-xylulose 5-phosphate</text>
        <dbReference type="Rhea" id="RHEA:10508"/>
        <dbReference type="ChEBI" id="CHEBI:57483"/>
        <dbReference type="ChEBI" id="CHEBI:57737"/>
        <dbReference type="ChEBI" id="CHEBI:58273"/>
        <dbReference type="ChEBI" id="CHEBI:59776"/>
        <dbReference type="EC" id="2.2.1.1"/>
    </reaction>
</comment>
<comment type="caution">
    <text evidence="4">The sequence shown here is derived from an EMBL/GenBank/DDBJ whole genome shotgun (WGS) entry which is preliminary data.</text>
</comment>
<protein>
    <submittedName>
        <fullName evidence="4">Protein containing Transketolase</fullName>
    </submittedName>
</protein>
<feature type="non-terminal residue" evidence="4">
    <location>
        <position position="1"/>
    </location>
</feature>
<dbReference type="Pfam" id="PF02779">
    <property type="entry name" value="Transket_pyr"/>
    <property type="match status" value="1"/>
</dbReference>
<dbReference type="GO" id="GO:0004802">
    <property type="term" value="F:transketolase activity"/>
    <property type="evidence" value="ECO:0007669"/>
    <property type="project" value="UniProtKB-EC"/>
</dbReference>
<organism evidence="4">
    <name type="scientific">mine drainage metagenome</name>
    <dbReference type="NCBI Taxonomy" id="410659"/>
    <lineage>
        <taxon>unclassified sequences</taxon>
        <taxon>metagenomes</taxon>
        <taxon>ecological metagenomes</taxon>
    </lineage>
</organism>
<evidence type="ECO:0000313" key="4">
    <source>
        <dbReference type="EMBL" id="EQD79018.1"/>
    </source>
</evidence>
<dbReference type="InterPro" id="IPR005475">
    <property type="entry name" value="Transketolase-like_Pyr-bd"/>
</dbReference>
<dbReference type="EMBL" id="AUZY01000317">
    <property type="protein sequence ID" value="EQD79018.1"/>
    <property type="molecule type" value="Genomic_DNA"/>
</dbReference>
<evidence type="ECO:0000256" key="1">
    <source>
        <dbReference type="ARBA" id="ARBA00049473"/>
    </source>
</evidence>
<dbReference type="Pfam" id="PF00456">
    <property type="entry name" value="Transketolase_N"/>
    <property type="match status" value="1"/>
</dbReference>
<sequence>AEPLGHPEYGHTPGVEATTGPLGQGFAMGVGMAIAERHLSATFNEEGFPLVDHYTYAMVSDGDLMEGIASEAASLAGTLGLGKLIYLYDDNHISLEGPTEWAFTEDVAARFVAYGWHVQRVPNGNDLPAIEAAIRAAQAETAHPSLICVRTHIGYGSPVQDTREAHGEALGPVNLRATKEKLDWPLDPTFLVPDVARTHFGEAVARGATWQKEWETLRERFRIAYPAKATAFDGQIAGTLPSRWSSTLSTFAPADGPMATRDASQKALDALAPILPALVGGAADLSPSTKTLLPGSPDYSSVEAKGRNFHFGVREHAMVGALNGMALHGGLLPYGGTFLIFSDYARGAIRLAALQQ</sequence>
<proteinExistence type="predicted"/>
<feature type="non-terminal residue" evidence="4">
    <location>
        <position position="356"/>
    </location>
</feature>
<dbReference type="GO" id="GO:0006098">
    <property type="term" value="P:pentose-phosphate shunt"/>
    <property type="evidence" value="ECO:0007669"/>
    <property type="project" value="TreeGrafter"/>
</dbReference>
<dbReference type="AlphaFoldDB" id="T1CCC7"/>
<dbReference type="PANTHER" id="PTHR43522:SF2">
    <property type="entry name" value="TRANSKETOLASE 1-RELATED"/>
    <property type="match status" value="1"/>
</dbReference>
<gene>
    <name evidence="4" type="ORF">B1B_00416</name>
</gene>
<dbReference type="PANTHER" id="PTHR43522">
    <property type="entry name" value="TRANSKETOLASE"/>
    <property type="match status" value="1"/>
</dbReference>
<accession>T1CCC7</accession>
<dbReference type="Gene3D" id="3.40.50.970">
    <property type="match status" value="2"/>
</dbReference>
<reference evidence="4" key="1">
    <citation type="submission" date="2013-08" db="EMBL/GenBank/DDBJ databases">
        <authorList>
            <person name="Mendez C."/>
            <person name="Richter M."/>
            <person name="Ferrer M."/>
            <person name="Sanchez J."/>
        </authorList>
    </citation>
    <scope>NUCLEOTIDE SEQUENCE</scope>
</reference>
<dbReference type="CDD" id="cd07033">
    <property type="entry name" value="TPP_PYR_DXS_TK_like"/>
    <property type="match status" value="1"/>
</dbReference>
<dbReference type="InterPro" id="IPR005474">
    <property type="entry name" value="Transketolase_N"/>
</dbReference>
<feature type="domain" description="Transketolase-like pyrimidine-binding" evidence="3">
    <location>
        <begin position="258"/>
        <end position="356"/>
    </location>
</feature>
<reference evidence="4" key="2">
    <citation type="journal article" date="2014" name="ISME J.">
        <title>Microbial stratification in low pH oxic and suboxic macroscopic growths along an acid mine drainage.</title>
        <authorList>
            <person name="Mendez-Garcia C."/>
            <person name="Mesa V."/>
            <person name="Sprenger R.R."/>
            <person name="Richter M."/>
            <person name="Diez M.S."/>
            <person name="Solano J."/>
            <person name="Bargiela R."/>
            <person name="Golyshina O.V."/>
            <person name="Manteca A."/>
            <person name="Ramos J.L."/>
            <person name="Gallego J.R."/>
            <person name="Llorente I."/>
            <person name="Martins Dos Santos V.A."/>
            <person name="Jensen O.N."/>
            <person name="Pelaez A.I."/>
            <person name="Sanchez J."/>
            <person name="Ferrer M."/>
        </authorList>
    </citation>
    <scope>NUCLEOTIDE SEQUENCE</scope>
</reference>
<feature type="domain" description="Transketolase N-terminal" evidence="2">
    <location>
        <begin position="5"/>
        <end position="241"/>
    </location>
</feature>
<dbReference type="SUPFAM" id="SSF52518">
    <property type="entry name" value="Thiamin diphosphate-binding fold (THDP-binding)"/>
    <property type="match status" value="2"/>
</dbReference>